<evidence type="ECO:0000313" key="3">
    <source>
        <dbReference type="Proteomes" id="UP000053660"/>
    </source>
</evidence>
<accession>A0A0B1TC81</accession>
<feature type="domain" description="SCP" evidence="1">
    <location>
        <begin position="23"/>
        <end position="179"/>
    </location>
</feature>
<evidence type="ECO:0000313" key="2">
    <source>
        <dbReference type="EMBL" id="KHJ94899.1"/>
    </source>
</evidence>
<dbReference type="Pfam" id="PF00188">
    <property type="entry name" value="CAP"/>
    <property type="match status" value="1"/>
</dbReference>
<dbReference type="CDD" id="cd05380">
    <property type="entry name" value="CAP_euk"/>
    <property type="match status" value="1"/>
</dbReference>
<gene>
    <name evidence="2" type="ORF">OESDEN_05160</name>
</gene>
<dbReference type="EMBL" id="KN550155">
    <property type="protein sequence ID" value="KHJ94899.1"/>
    <property type="molecule type" value="Genomic_DNA"/>
</dbReference>
<dbReference type="InterPro" id="IPR001283">
    <property type="entry name" value="CRISP-related"/>
</dbReference>
<organism evidence="2 3">
    <name type="scientific">Oesophagostomum dentatum</name>
    <name type="common">Nodular worm</name>
    <dbReference type="NCBI Taxonomy" id="61180"/>
    <lineage>
        <taxon>Eukaryota</taxon>
        <taxon>Metazoa</taxon>
        <taxon>Ecdysozoa</taxon>
        <taxon>Nematoda</taxon>
        <taxon>Chromadorea</taxon>
        <taxon>Rhabditida</taxon>
        <taxon>Rhabditina</taxon>
        <taxon>Rhabditomorpha</taxon>
        <taxon>Strongyloidea</taxon>
        <taxon>Strongylidae</taxon>
        <taxon>Oesophagostomum</taxon>
    </lineage>
</organism>
<dbReference type="InterPro" id="IPR014044">
    <property type="entry name" value="CAP_dom"/>
</dbReference>
<dbReference type="SUPFAM" id="SSF55797">
    <property type="entry name" value="PR-1-like"/>
    <property type="match status" value="1"/>
</dbReference>
<dbReference type="Proteomes" id="UP000053660">
    <property type="component" value="Unassembled WGS sequence"/>
</dbReference>
<proteinExistence type="predicted"/>
<dbReference type="AlphaFoldDB" id="A0A0B1TC81"/>
<dbReference type="SMART" id="SM00198">
    <property type="entry name" value="SCP"/>
    <property type="match status" value="1"/>
</dbReference>
<dbReference type="PANTHER" id="PTHR10334">
    <property type="entry name" value="CYSTEINE-RICH SECRETORY PROTEIN-RELATED"/>
    <property type="match status" value="1"/>
</dbReference>
<sequence length="208" mass="22745">MTRGVVAGPPSKICPNSNDMSDSIRTAFLDKHNVLRSALALGTITNGKTGKLCRRASKMPTLTYNCELEKTAYDRAKQCKRLDSAPPNGVSENNHTFTTRLDRTLENAAQAATQQWWSELSLLENGIEQIQNFYYTHLGINSFAKIASDLTTQVGCGVVLCESEKLISVVCHYKTALRNAVKLYTTGYPCKKCPGGGDNCYIGLCPVA</sequence>
<evidence type="ECO:0000259" key="1">
    <source>
        <dbReference type="SMART" id="SM00198"/>
    </source>
</evidence>
<dbReference type="Gene3D" id="3.40.33.10">
    <property type="entry name" value="CAP"/>
    <property type="match status" value="1"/>
</dbReference>
<protein>
    <submittedName>
        <fullName evidence="2">SCP-like protein</fullName>
    </submittedName>
</protein>
<dbReference type="OrthoDB" id="414826at2759"/>
<name>A0A0B1TC81_OESDE</name>
<reference evidence="2 3" key="1">
    <citation type="submission" date="2014-03" db="EMBL/GenBank/DDBJ databases">
        <title>Draft genome of the hookworm Oesophagostomum dentatum.</title>
        <authorList>
            <person name="Mitreva M."/>
        </authorList>
    </citation>
    <scope>NUCLEOTIDE SEQUENCE [LARGE SCALE GENOMIC DNA]</scope>
    <source>
        <strain evidence="2 3">OD-Hann</strain>
    </source>
</reference>
<dbReference type="InterPro" id="IPR035940">
    <property type="entry name" value="CAP_sf"/>
</dbReference>
<keyword evidence="3" id="KW-1185">Reference proteome</keyword>